<dbReference type="Proteomes" id="UP000009022">
    <property type="component" value="Unassembled WGS sequence"/>
</dbReference>
<feature type="compositionally biased region" description="Acidic residues" evidence="5">
    <location>
        <begin position="146"/>
        <end position="170"/>
    </location>
</feature>
<dbReference type="InterPro" id="IPR008905">
    <property type="entry name" value="EIF3C_N_dom"/>
</dbReference>
<keyword evidence="3 4" id="KW-0648">Protein biosynthesis</keyword>
<dbReference type="SUPFAM" id="SSF46785">
    <property type="entry name" value="Winged helix' DNA-binding domain"/>
    <property type="match status" value="1"/>
</dbReference>
<feature type="region of interest" description="Disordered" evidence="5">
    <location>
        <begin position="483"/>
        <end position="507"/>
    </location>
</feature>
<sequence length="893" mass="102465">MSRFFGGSDSDSESTSSEEEQAPQRITTNLFAQSDDEDDVKRVVKSHKDKRLGYDCDCLLHAFNFELLGKIYQKAKNIIDKTGIPKFYVKYLVELEDYIKEIWDDKDTKKKLSKINAKALGALRQKMKKYVRDFENDMAAYRENPDVDEDSNVSGEEEDESDEDMDDGDVMDFTKKPENTTGRSQFLKSGSSESESDGDDWSASEDEDDGSDKEGGGGSKATGPSIFLKSTAGTVARDSKRRKGKGSKQVAPKDDNELSAEEAKVSKDKSPDKALFGKDAEITNESVLVKVQEIVAVRGKKSTDRREVINTFKELLQITSRENLSTALSVKILVGLISAIYDSAVAVLVNSMKQEYWKMCTEFIVTLVDMLLDHPEITTGMNIPEESENIIDPNLPYQVRGCVVTLVERMDDEFTKILQSCDAHSLEYVQRLKDESIVTAIIKRTQKLVEKNNFPASDTCKVYLRRIEHMYYKYDTLLAKTTSKSENNDDDEEKSEPKEEEEGTNNSKEEMARLCNYIYKRDQTERIRTRAMLCQTYHHAIHDRWTDARDLMLMSHLQESIQFSDIPTQVLYNRTMVQLGLCAFRHGIIKNAHNCLVELQVTNRVRELLAQGFSQRQSDKTKDQEKLERQRQIPFHMHINTELIECCYLTSAMLLEIPYMAAHEYNRRRLISKNFHFQLRNSERQTLVGPPENMREQVIAAAHAMRTGDWKACSDYILRIKVWDLFTEPETVKAMLLKKIREESLRTYLFTYGGVYSSLSLSSLSEMFGMESSDVYRTISKMIMNDELQASWDEPTETLMMHKCEPTKLQNLAIQIADKIYALADTNEKILHERHGYQINKGRVIVSDWREQSRDRRRVQQSQNDENWSGNKGNQGRSGKGSGNRNKRKHGGK</sequence>
<feature type="region of interest" description="Disordered" evidence="5">
    <location>
        <begin position="850"/>
        <end position="893"/>
    </location>
</feature>
<dbReference type="GO" id="GO:0003723">
    <property type="term" value="F:RNA binding"/>
    <property type="evidence" value="ECO:0007669"/>
    <property type="project" value="InterPro"/>
</dbReference>
<protein>
    <recommendedName>
        <fullName evidence="4">Eukaryotic translation initiation factor 3 subunit C</fullName>
        <shortName evidence="4">eIF3c</shortName>
    </recommendedName>
    <alternativeName>
        <fullName evidence="4">Eukaryotic translation initiation factor 3 subunit 8</fullName>
    </alternativeName>
</protein>
<dbReference type="AlphaFoldDB" id="B3RYW2"/>
<dbReference type="GeneID" id="6754477"/>
<dbReference type="Pfam" id="PF01399">
    <property type="entry name" value="PCI"/>
    <property type="match status" value="1"/>
</dbReference>
<evidence type="ECO:0000259" key="6">
    <source>
        <dbReference type="PROSITE" id="PS50250"/>
    </source>
</evidence>
<dbReference type="GO" id="GO:0001732">
    <property type="term" value="P:formation of cytoplasmic translation initiation complex"/>
    <property type="evidence" value="ECO:0007669"/>
    <property type="project" value="UniProtKB-UniRule"/>
</dbReference>
<feature type="compositionally biased region" description="Acidic residues" evidence="5">
    <location>
        <begin position="488"/>
        <end position="503"/>
    </location>
</feature>
<feature type="compositionally biased region" description="Basic and acidic residues" evidence="5">
    <location>
        <begin position="251"/>
        <end position="271"/>
    </location>
</feature>
<reference evidence="7 8" key="1">
    <citation type="journal article" date="2008" name="Nature">
        <title>The Trichoplax genome and the nature of placozoans.</title>
        <authorList>
            <person name="Srivastava M."/>
            <person name="Begovic E."/>
            <person name="Chapman J."/>
            <person name="Putnam N.H."/>
            <person name="Hellsten U."/>
            <person name="Kawashima T."/>
            <person name="Kuo A."/>
            <person name="Mitros T."/>
            <person name="Salamov A."/>
            <person name="Carpenter M.L."/>
            <person name="Signorovitch A.Y."/>
            <person name="Moreno M.A."/>
            <person name="Kamm K."/>
            <person name="Grimwood J."/>
            <person name="Schmutz J."/>
            <person name="Shapiro H."/>
            <person name="Grigoriev I.V."/>
            <person name="Buss L.W."/>
            <person name="Schierwater B."/>
            <person name="Dellaporta S.L."/>
            <person name="Rokhsar D.S."/>
        </authorList>
    </citation>
    <scope>NUCLEOTIDE SEQUENCE [LARGE SCALE GENOMIC DNA]</scope>
    <source>
        <strain evidence="7 8">Grell-BS-1999</strain>
    </source>
</reference>
<dbReference type="HOGENOM" id="CLU_004304_0_0_1"/>
<feature type="compositionally biased region" description="Acidic residues" evidence="5">
    <location>
        <begin position="194"/>
        <end position="211"/>
    </location>
</feature>
<dbReference type="InterPro" id="IPR036390">
    <property type="entry name" value="WH_DNA-bd_sf"/>
</dbReference>
<feature type="region of interest" description="Disordered" evidence="5">
    <location>
        <begin position="1"/>
        <end position="29"/>
    </location>
</feature>
<comment type="subcellular location">
    <subcellularLocation>
        <location evidence="4">Cytoplasm</location>
    </subcellularLocation>
</comment>
<dbReference type="STRING" id="10228.B3RYW2"/>
<feature type="compositionally biased region" description="Acidic residues" evidence="5">
    <location>
        <begin position="10"/>
        <end position="21"/>
    </location>
</feature>
<evidence type="ECO:0000256" key="3">
    <source>
        <dbReference type="ARBA" id="ARBA00022917"/>
    </source>
</evidence>
<comment type="subunit">
    <text evidence="4">Component of the eukaryotic translation initiation factor 3 (eIF-3) complex.</text>
</comment>
<dbReference type="PANTHER" id="PTHR13937">
    <property type="entry name" value="EUKARYOTIC TRANSLATION INITATION FACTOR 3, SUBUNIT 8 EIF3S8 -RELATED"/>
    <property type="match status" value="1"/>
</dbReference>
<dbReference type="InterPro" id="IPR027516">
    <property type="entry name" value="EIF3C"/>
</dbReference>
<dbReference type="HAMAP" id="MF_03002">
    <property type="entry name" value="eIF3c"/>
    <property type="match status" value="1"/>
</dbReference>
<comment type="function">
    <text evidence="4">Component of the eukaryotic translation initiation factor 3 (eIF-3) complex, which is involved in protein synthesis of a specialized repertoire of mRNAs and, together with other initiation factors, stimulates binding of mRNA and methionyl-tRNAi to the 40S ribosome. The eIF-3 complex specifically targets and initiates translation of a subset of mRNAs involved in cell proliferation.</text>
</comment>
<dbReference type="FunCoup" id="B3RYW2">
    <property type="interactions" value="1083"/>
</dbReference>
<accession>B3RYW2</accession>
<keyword evidence="2 4" id="KW-0396">Initiation factor</keyword>
<keyword evidence="1 4" id="KW-0963">Cytoplasm</keyword>
<dbReference type="GO" id="GO:0033290">
    <property type="term" value="C:eukaryotic 48S preinitiation complex"/>
    <property type="evidence" value="ECO:0007669"/>
    <property type="project" value="UniProtKB-UniRule"/>
</dbReference>
<keyword evidence="8" id="KW-1185">Reference proteome</keyword>
<dbReference type="InParanoid" id="B3RYW2"/>
<dbReference type="CTD" id="6754477"/>
<dbReference type="GO" id="GO:0005852">
    <property type="term" value="C:eukaryotic translation initiation factor 3 complex"/>
    <property type="evidence" value="ECO:0000318"/>
    <property type="project" value="GO_Central"/>
</dbReference>
<dbReference type="KEGG" id="tad:TRIADDRAFT_57236"/>
<dbReference type="PhylomeDB" id="B3RYW2"/>
<dbReference type="eggNOG" id="KOG1076">
    <property type="taxonomic scope" value="Eukaryota"/>
</dbReference>
<evidence type="ECO:0000256" key="4">
    <source>
        <dbReference type="HAMAP-Rule" id="MF_03002"/>
    </source>
</evidence>
<proteinExistence type="inferred from homology"/>
<evidence type="ECO:0000313" key="7">
    <source>
        <dbReference type="EMBL" id="EDV24096.1"/>
    </source>
</evidence>
<evidence type="ECO:0000256" key="2">
    <source>
        <dbReference type="ARBA" id="ARBA00022540"/>
    </source>
</evidence>
<comment type="similarity">
    <text evidence="4">Belongs to the eIF-3 subunit C family.</text>
</comment>
<organism evidence="7 8">
    <name type="scientific">Trichoplax adhaerens</name>
    <name type="common">Trichoplax reptans</name>
    <dbReference type="NCBI Taxonomy" id="10228"/>
    <lineage>
        <taxon>Eukaryota</taxon>
        <taxon>Metazoa</taxon>
        <taxon>Placozoa</taxon>
        <taxon>Uniplacotomia</taxon>
        <taxon>Trichoplacea</taxon>
        <taxon>Trichoplacidae</taxon>
        <taxon>Trichoplax</taxon>
    </lineage>
</organism>
<dbReference type="OMA" id="FRCGLIK"/>
<evidence type="ECO:0000313" key="8">
    <source>
        <dbReference type="Proteomes" id="UP000009022"/>
    </source>
</evidence>
<feature type="compositionally biased region" description="Polar residues" evidence="5">
    <location>
        <begin position="179"/>
        <end position="188"/>
    </location>
</feature>
<dbReference type="Pfam" id="PF05470">
    <property type="entry name" value="eIF-3c_N"/>
    <property type="match status" value="1"/>
</dbReference>
<gene>
    <name evidence="7" type="ORF">TRIADDRAFT_57236</name>
</gene>
<feature type="compositionally biased region" description="Polar residues" evidence="5">
    <location>
        <begin position="866"/>
        <end position="875"/>
    </location>
</feature>
<dbReference type="GO" id="GO:0031369">
    <property type="term" value="F:translation initiation factor binding"/>
    <property type="evidence" value="ECO:0000318"/>
    <property type="project" value="GO_Central"/>
</dbReference>
<dbReference type="SMART" id="SM00088">
    <property type="entry name" value="PINT"/>
    <property type="match status" value="1"/>
</dbReference>
<dbReference type="GO" id="GO:0006413">
    <property type="term" value="P:translational initiation"/>
    <property type="evidence" value="ECO:0000318"/>
    <property type="project" value="GO_Central"/>
</dbReference>
<evidence type="ECO:0000256" key="5">
    <source>
        <dbReference type="SAM" id="MobiDB-lite"/>
    </source>
</evidence>
<dbReference type="RefSeq" id="XP_002113622.1">
    <property type="nucleotide sequence ID" value="XM_002113586.1"/>
</dbReference>
<name>B3RYW2_TRIAD</name>
<feature type="region of interest" description="Disordered" evidence="5">
    <location>
        <begin position="139"/>
        <end position="271"/>
    </location>
</feature>
<dbReference type="GO" id="GO:0003743">
    <property type="term" value="F:translation initiation factor activity"/>
    <property type="evidence" value="ECO:0007669"/>
    <property type="project" value="UniProtKB-UniRule"/>
</dbReference>
<evidence type="ECO:0000256" key="1">
    <source>
        <dbReference type="ARBA" id="ARBA00022490"/>
    </source>
</evidence>
<dbReference type="GO" id="GO:0016282">
    <property type="term" value="C:eukaryotic 43S preinitiation complex"/>
    <property type="evidence" value="ECO:0007669"/>
    <property type="project" value="UniProtKB-UniRule"/>
</dbReference>
<dbReference type="OrthoDB" id="29647at2759"/>
<dbReference type="EMBL" id="DS985246">
    <property type="protein sequence ID" value="EDV24096.1"/>
    <property type="molecule type" value="Genomic_DNA"/>
</dbReference>
<dbReference type="PANTHER" id="PTHR13937:SF0">
    <property type="entry name" value="EUKARYOTIC TRANSLATION INITIATION FACTOR 3 SUBUNIT C-RELATED"/>
    <property type="match status" value="1"/>
</dbReference>
<feature type="domain" description="PCI" evidence="6">
    <location>
        <begin position="635"/>
        <end position="806"/>
    </location>
</feature>
<dbReference type="PROSITE" id="PS50250">
    <property type="entry name" value="PCI"/>
    <property type="match status" value="1"/>
</dbReference>
<dbReference type="InterPro" id="IPR000717">
    <property type="entry name" value="PCI_dom"/>
</dbReference>